<dbReference type="Proteomes" id="UP000325313">
    <property type="component" value="Unassembled WGS sequence"/>
</dbReference>
<dbReference type="AlphaFoldDB" id="A0A5B0P7K4"/>
<organism evidence="2 3">
    <name type="scientific">Puccinia graminis f. sp. tritici</name>
    <dbReference type="NCBI Taxonomy" id="56615"/>
    <lineage>
        <taxon>Eukaryota</taxon>
        <taxon>Fungi</taxon>
        <taxon>Dikarya</taxon>
        <taxon>Basidiomycota</taxon>
        <taxon>Pucciniomycotina</taxon>
        <taxon>Pucciniomycetes</taxon>
        <taxon>Pucciniales</taxon>
        <taxon>Pucciniaceae</taxon>
        <taxon>Puccinia</taxon>
    </lineage>
</organism>
<feature type="signal peptide" evidence="1">
    <location>
        <begin position="1"/>
        <end position="21"/>
    </location>
</feature>
<proteinExistence type="predicted"/>
<comment type="caution">
    <text evidence="2">The sequence shown here is derived from an EMBL/GenBank/DDBJ whole genome shotgun (WGS) entry which is preliminary data.</text>
</comment>
<evidence type="ECO:0000313" key="3">
    <source>
        <dbReference type="Proteomes" id="UP000325313"/>
    </source>
</evidence>
<name>A0A5B0P7K4_PUCGR</name>
<gene>
    <name evidence="2" type="ORF">PGTUg99_001676</name>
</gene>
<dbReference type="EMBL" id="VDEP01000362">
    <property type="protein sequence ID" value="KAA1097006.1"/>
    <property type="molecule type" value="Genomic_DNA"/>
</dbReference>
<reference evidence="2 3" key="1">
    <citation type="submission" date="2019-05" db="EMBL/GenBank/DDBJ databases">
        <title>Emergence of the Ug99 lineage of the wheat stem rust pathogen through somatic hybridization.</title>
        <authorList>
            <person name="Li F."/>
            <person name="Upadhyaya N.M."/>
            <person name="Sperschneider J."/>
            <person name="Matny O."/>
            <person name="Nguyen-Phuc H."/>
            <person name="Mago R."/>
            <person name="Raley C."/>
            <person name="Miller M.E."/>
            <person name="Silverstein K.A.T."/>
            <person name="Henningsen E."/>
            <person name="Hirsch C.D."/>
            <person name="Visser B."/>
            <person name="Pretorius Z.A."/>
            <person name="Steffenson B.J."/>
            <person name="Schwessinger B."/>
            <person name="Dodds P.N."/>
            <person name="Figueroa M."/>
        </authorList>
    </citation>
    <scope>NUCLEOTIDE SEQUENCE [LARGE SCALE GENOMIC DNA]</scope>
    <source>
        <strain evidence="2 3">Ug99</strain>
    </source>
</reference>
<evidence type="ECO:0000256" key="1">
    <source>
        <dbReference type="SAM" id="SignalP"/>
    </source>
</evidence>
<keyword evidence="1" id="KW-0732">Signal</keyword>
<protein>
    <submittedName>
        <fullName evidence="2">Uncharacterized protein</fullName>
    </submittedName>
</protein>
<accession>A0A5B0P7K4</accession>
<evidence type="ECO:0000313" key="2">
    <source>
        <dbReference type="EMBL" id="KAA1097006.1"/>
    </source>
</evidence>
<sequence length="128" mass="14587">MPTVTLLLTLGWFSAAPLVAASMMRPPCLSDLEERPQNLMHEQEQAVMAHDLWGQSGIGYQSELEEVPCTVLDYRLLDDLETQIELQEILTIGRSLPWHPQEKLGRLPEMTDPRSPKMGNLPLNQKFY</sequence>
<feature type="chain" id="PRO_5023136864" evidence="1">
    <location>
        <begin position="22"/>
        <end position="128"/>
    </location>
</feature>